<comment type="catalytic activity">
    <reaction evidence="6">
        <text>tRNA(Sec) + L-serine + ATP = L-seryl-tRNA(Sec) + AMP + diphosphate + H(+)</text>
        <dbReference type="Rhea" id="RHEA:42580"/>
        <dbReference type="Rhea" id="RHEA-COMP:9742"/>
        <dbReference type="Rhea" id="RHEA-COMP:10128"/>
        <dbReference type="ChEBI" id="CHEBI:15378"/>
        <dbReference type="ChEBI" id="CHEBI:30616"/>
        <dbReference type="ChEBI" id="CHEBI:33019"/>
        <dbReference type="ChEBI" id="CHEBI:33384"/>
        <dbReference type="ChEBI" id="CHEBI:78442"/>
        <dbReference type="ChEBI" id="CHEBI:78533"/>
        <dbReference type="ChEBI" id="CHEBI:456215"/>
        <dbReference type="EC" id="6.1.1.11"/>
    </reaction>
</comment>
<dbReference type="InterPro" id="IPR010978">
    <property type="entry name" value="tRNA-bd_arm"/>
</dbReference>
<evidence type="ECO:0000256" key="6">
    <source>
        <dbReference type="HAMAP-Rule" id="MF_00176"/>
    </source>
</evidence>
<dbReference type="GO" id="GO:0016260">
    <property type="term" value="P:selenocysteine biosynthetic process"/>
    <property type="evidence" value="ECO:0007669"/>
    <property type="project" value="UniProtKB-UniRule"/>
</dbReference>
<feature type="binding site" evidence="6 8">
    <location>
        <begin position="252"/>
        <end position="254"/>
    </location>
    <ligand>
        <name>ATP</name>
        <dbReference type="ChEBI" id="CHEBI:30616"/>
    </ligand>
</feature>
<comment type="caution">
    <text evidence="11">The sequence shown here is derived from an EMBL/GenBank/DDBJ whole genome shotgun (WGS) entry which is preliminary data.</text>
</comment>
<dbReference type="GO" id="GO:0005737">
    <property type="term" value="C:cytoplasm"/>
    <property type="evidence" value="ECO:0007669"/>
    <property type="project" value="UniProtKB-SubCell"/>
</dbReference>
<keyword evidence="2 6" id="KW-0547">Nucleotide-binding</keyword>
<dbReference type="EMBL" id="LCJR01000003">
    <property type="protein sequence ID" value="KKT82640.1"/>
    <property type="molecule type" value="Genomic_DNA"/>
</dbReference>
<evidence type="ECO:0000313" key="11">
    <source>
        <dbReference type="EMBL" id="KKT82640.1"/>
    </source>
</evidence>
<keyword evidence="5 6" id="KW-0030">Aminoacyl-tRNA synthetase</keyword>
<dbReference type="CDD" id="cd00770">
    <property type="entry name" value="SerRS_core"/>
    <property type="match status" value="1"/>
</dbReference>
<dbReference type="EC" id="6.1.1.11" evidence="6"/>
<dbReference type="PIRSF" id="PIRSF001529">
    <property type="entry name" value="Ser-tRNA-synth_IIa"/>
    <property type="match status" value="1"/>
</dbReference>
<dbReference type="SUPFAM" id="SSF55681">
    <property type="entry name" value="Class II aaRS and biotin synthetases"/>
    <property type="match status" value="1"/>
</dbReference>
<feature type="site" description="Important for serine binding" evidence="7">
    <location>
        <position position="381"/>
    </location>
</feature>
<dbReference type="PANTHER" id="PTHR11778">
    <property type="entry name" value="SERYL-TRNA SYNTHETASE"/>
    <property type="match status" value="1"/>
</dbReference>
<dbReference type="InterPro" id="IPR002314">
    <property type="entry name" value="aa-tRNA-synt_IIb"/>
</dbReference>
<comment type="function">
    <text evidence="6">Catalyzes the attachment of serine to tRNA(Ser). Is also able to aminoacylate tRNA(Sec) with serine, to form the misacylated tRNA L-seryl-tRNA(Sec), which will be further converted into selenocysteinyl-tRNA(Sec).</text>
</comment>
<evidence type="ECO:0000256" key="8">
    <source>
        <dbReference type="PIRSR" id="PIRSR001529-2"/>
    </source>
</evidence>
<organism evidence="11 12">
    <name type="scientific">Candidatus Yanofskybacteria bacterium GW2011_GWA2_44_9</name>
    <dbReference type="NCBI Taxonomy" id="1619025"/>
    <lineage>
        <taxon>Bacteria</taxon>
        <taxon>Candidatus Yanofskyibacteriota</taxon>
    </lineage>
</organism>
<feature type="binding site" evidence="7">
    <location>
        <position position="252"/>
    </location>
    <ligand>
        <name>L-serine</name>
        <dbReference type="ChEBI" id="CHEBI:33384"/>
    </ligand>
</feature>
<dbReference type="GO" id="GO:0006434">
    <property type="term" value="P:seryl-tRNA aminoacylation"/>
    <property type="evidence" value="ECO:0007669"/>
    <property type="project" value="UniProtKB-UniRule"/>
</dbReference>
<dbReference type="NCBIfam" id="TIGR00414">
    <property type="entry name" value="serS"/>
    <property type="match status" value="1"/>
</dbReference>
<evidence type="ECO:0000259" key="10">
    <source>
        <dbReference type="PROSITE" id="PS50862"/>
    </source>
</evidence>
<dbReference type="InterPro" id="IPR002317">
    <property type="entry name" value="Ser-tRNA-ligase_type_1"/>
</dbReference>
<feature type="binding site" evidence="6 8">
    <location>
        <begin position="346"/>
        <end position="349"/>
    </location>
    <ligand>
        <name>ATP</name>
        <dbReference type="ChEBI" id="CHEBI:30616"/>
    </ligand>
</feature>
<protein>
    <recommendedName>
        <fullName evidence="6">Serine--tRNA ligase</fullName>
        <ecNumber evidence="6">6.1.1.11</ecNumber>
    </recommendedName>
    <alternativeName>
        <fullName evidence="6">Seryl-tRNA synthetase</fullName>
        <shortName evidence="6">SerRS</shortName>
    </alternativeName>
    <alternativeName>
        <fullName evidence="6">Seryl-tRNA(Ser/Sec) synthetase</fullName>
    </alternativeName>
</protein>
<dbReference type="Pfam" id="PF02403">
    <property type="entry name" value="Seryl_tRNA_N"/>
    <property type="match status" value="1"/>
</dbReference>
<comment type="similarity">
    <text evidence="6">Belongs to the class-II aminoacyl-tRNA synthetase family. Type-1 seryl-tRNA synthetase subfamily.</text>
</comment>
<dbReference type="AlphaFoldDB" id="A0A0G1KGM8"/>
<dbReference type="Pfam" id="PF00587">
    <property type="entry name" value="tRNA-synt_2b"/>
    <property type="match status" value="1"/>
</dbReference>
<evidence type="ECO:0000256" key="9">
    <source>
        <dbReference type="SAM" id="Coils"/>
    </source>
</evidence>
<feature type="coiled-coil region" evidence="9">
    <location>
        <begin position="30"/>
        <end position="94"/>
    </location>
</feature>
<evidence type="ECO:0000256" key="2">
    <source>
        <dbReference type="ARBA" id="ARBA00022741"/>
    </source>
</evidence>
<dbReference type="Gene3D" id="3.30.930.10">
    <property type="entry name" value="Bira Bifunctional Protein, Domain 2"/>
    <property type="match status" value="1"/>
</dbReference>
<comment type="domain">
    <text evidence="6">Consists of two distinct domains, a catalytic core and a N-terminal extension that is involved in tRNA binding.</text>
</comment>
<dbReference type="Gene3D" id="1.10.287.40">
    <property type="entry name" value="Serine-tRNA synthetase, tRNA binding domain"/>
    <property type="match status" value="1"/>
</dbReference>
<comment type="pathway">
    <text evidence="6">Aminoacyl-tRNA biosynthesis; selenocysteinyl-tRNA(Sec) biosynthesis; L-seryl-tRNA(Sec) from L-serine and tRNA(Sec): step 1/1.</text>
</comment>
<keyword evidence="3 6" id="KW-0067">ATP-binding</keyword>
<feature type="binding site" evidence="6">
    <location>
        <position position="381"/>
    </location>
    <ligand>
        <name>L-serine</name>
        <dbReference type="ChEBI" id="CHEBI:33384"/>
    </ligand>
</feature>
<reference evidence="11 12" key="1">
    <citation type="journal article" date="2015" name="Nature">
        <title>rRNA introns, odd ribosomes, and small enigmatic genomes across a large radiation of phyla.</title>
        <authorList>
            <person name="Brown C.T."/>
            <person name="Hug L.A."/>
            <person name="Thomas B.C."/>
            <person name="Sharon I."/>
            <person name="Castelle C.J."/>
            <person name="Singh A."/>
            <person name="Wilkins M.J."/>
            <person name="Williams K.H."/>
            <person name="Banfield J.F."/>
        </authorList>
    </citation>
    <scope>NUCLEOTIDE SEQUENCE [LARGE SCALE GENOMIC DNA]</scope>
</reference>
<gene>
    <name evidence="6" type="primary">serS</name>
    <name evidence="11" type="ORF">UW79_C0003G0021</name>
</gene>
<evidence type="ECO:0000256" key="5">
    <source>
        <dbReference type="ARBA" id="ARBA00023146"/>
    </source>
</evidence>
<proteinExistence type="inferred from homology"/>
<evidence type="ECO:0000256" key="1">
    <source>
        <dbReference type="ARBA" id="ARBA00022598"/>
    </source>
</evidence>
<feature type="binding site" evidence="7">
    <location>
        <position position="379"/>
    </location>
    <ligand>
        <name>L-serine</name>
        <dbReference type="ChEBI" id="CHEBI:33384"/>
    </ligand>
</feature>
<sequence>MLDIRFIRQNKDEVRKNIAERGMNVDVDELLGLDERRRELMAKIQELRAARNKASEGKPSPEEIAKMRAVGDEIAMMEKELRELEIYYLELLKKVPNMTHPDAPRGGEENFKVLEKNGKIPKFEFKPRDHEELMLGLDLIDFERAGKVASSKFYFVKNDLVKLNQALINYGIDIVTKHGYVLMETPDLAKDQILSGIGFNPRGPETQVYSIENSDLSLIGTAEITLGGYHANEILDLSEGPKKYVALSHCYRTEAGSYGRESKGLYRVHQFTKLEMFIYCKPEDSEKLHEEILKIEKEIVDGLELPYRVIDIASGDLGGPAYRKYDVEAWMTMKRSDSNPDGDYGEITSTSNCTDYQSRRLNIRYRQKDGDAELVHTLNGTAVVSSRFPIAILENYQTEKGTIKIPKVLQKYMDTKEIKQS</sequence>
<accession>A0A0G1KGM8</accession>
<dbReference type="HAMAP" id="MF_00176">
    <property type="entry name" value="Ser_tRNA_synth_type1"/>
    <property type="match status" value="1"/>
</dbReference>
<dbReference type="Proteomes" id="UP000034032">
    <property type="component" value="Unassembled WGS sequence"/>
</dbReference>
<feature type="domain" description="Aminoacyl-transfer RNA synthetases class-II family profile" evidence="10">
    <location>
        <begin position="173"/>
        <end position="406"/>
    </location>
</feature>
<feature type="binding site" evidence="6">
    <location>
        <begin position="221"/>
        <end position="223"/>
    </location>
    <ligand>
        <name>L-serine</name>
        <dbReference type="ChEBI" id="CHEBI:33384"/>
    </ligand>
</feature>
<name>A0A0G1KGM8_9BACT</name>
<dbReference type="PATRIC" id="fig|1619025.3.peg.136"/>
<dbReference type="InterPro" id="IPR042103">
    <property type="entry name" value="SerRS_1_N_sf"/>
</dbReference>
<dbReference type="GO" id="GO:0005524">
    <property type="term" value="F:ATP binding"/>
    <property type="evidence" value="ECO:0007669"/>
    <property type="project" value="UniProtKB-UniRule"/>
</dbReference>
<keyword evidence="6" id="KW-0963">Cytoplasm</keyword>
<comment type="subcellular location">
    <subcellularLocation>
        <location evidence="6">Cytoplasm</location>
    </subcellularLocation>
</comment>
<dbReference type="PRINTS" id="PR00981">
    <property type="entry name" value="TRNASYNTHSER"/>
</dbReference>
<dbReference type="GO" id="GO:0004828">
    <property type="term" value="F:serine-tRNA ligase activity"/>
    <property type="evidence" value="ECO:0007669"/>
    <property type="project" value="UniProtKB-UniRule"/>
</dbReference>
<evidence type="ECO:0000256" key="3">
    <source>
        <dbReference type="ARBA" id="ARBA00022840"/>
    </source>
</evidence>
<keyword evidence="1 6" id="KW-0436">Ligase</keyword>
<evidence type="ECO:0000256" key="4">
    <source>
        <dbReference type="ARBA" id="ARBA00022917"/>
    </source>
</evidence>
<dbReference type="UniPathway" id="UPA00906">
    <property type="reaction ID" value="UER00895"/>
</dbReference>
<evidence type="ECO:0000256" key="7">
    <source>
        <dbReference type="PIRSR" id="PIRSR001529-1"/>
    </source>
</evidence>
<dbReference type="PROSITE" id="PS50862">
    <property type="entry name" value="AA_TRNA_LIGASE_II"/>
    <property type="match status" value="1"/>
</dbReference>
<dbReference type="InterPro" id="IPR006195">
    <property type="entry name" value="aa-tRNA-synth_II"/>
</dbReference>
<dbReference type="SUPFAM" id="SSF46589">
    <property type="entry name" value="tRNA-binding arm"/>
    <property type="match status" value="1"/>
</dbReference>
<dbReference type="InterPro" id="IPR015866">
    <property type="entry name" value="Ser-tRNA-synth_1_N"/>
</dbReference>
<feature type="binding site" evidence="6 7">
    <location>
        <position position="275"/>
    </location>
    <ligand>
        <name>L-serine</name>
        <dbReference type="ChEBI" id="CHEBI:33384"/>
    </ligand>
</feature>
<feature type="binding site" evidence="7">
    <location>
        <position position="221"/>
    </location>
    <ligand>
        <name>L-serine</name>
        <dbReference type="ChEBI" id="CHEBI:33384"/>
    </ligand>
</feature>
<keyword evidence="9" id="KW-0175">Coiled coil</keyword>
<comment type="catalytic activity">
    <reaction evidence="6">
        <text>tRNA(Ser) + L-serine + ATP = L-seryl-tRNA(Ser) + AMP + diphosphate + H(+)</text>
        <dbReference type="Rhea" id="RHEA:12292"/>
        <dbReference type="Rhea" id="RHEA-COMP:9669"/>
        <dbReference type="Rhea" id="RHEA-COMP:9703"/>
        <dbReference type="ChEBI" id="CHEBI:15378"/>
        <dbReference type="ChEBI" id="CHEBI:30616"/>
        <dbReference type="ChEBI" id="CHEBI:33019"/>
        <dbReference type="ChEBI" id="CHEBI:33384"/>
        <dbReference type="ChEBI" id="CHEBI:78442"/>
        <dbReference type="ChEBI" id="CHEBI:78533"/>
        <dbReference type="ChEBI" id="CHEBI:456215"/>
        <dbReference type="EC" id="6.1.1.11"/>
    </reaction>
</comment>
<feature type="binding site" evidence="8">
    <location>
        <begin position="268"/>
        <end position="271"/>
    </location>
    <ligand>
        <name>ATP</name>
        <dbReference type="ChEBI" id="CHEBI:30616"/>
    </ligand>
</feature>
<dbReference type="InterPro" id="IPR033729">
    <property type="entry name" value="SerRS_core"/>
</dbReference>
<comment type="subunit">
    <text evidence="6">Homodimer. The tRNA molecule binds across the dimer.</text>
</comment>
<keyword evidence="4 6" id="KW-0648">Protein biosynthesis</keyword>
<evidence type="ECO:0000313" key="12">
    <source>
        <dbReference type="Proteomes" id="UP000034032"/>
    </source>
</evidence>
<feature type="binding site" evidence="6">
    <location>
        <position position="268"/>
    </location>
    <ligand>
        <name>ATP</name>
        <dbReference type="ChEBI" id="CHEBI:30616"/>
    </ligand>
</feature>
<dbReference type="InterPro" id="IPR045864">
    <property type="entry name" value="aa-tRNA-synth_II/BPL/LPL"/>
</dbReference>